<keyword evidence="3" id="KW-0410">Iron transport</keyword>
<dbReference type="InterPro" id="IPR008217">
    <property type="entry name" value="Ccc1_fam"/>
</dbReference>
<evidence type="ECO:0000256" key="7">
    <source>
        <dbReference type="ARBA" id="ARBA00023136"/>
    </source>
</evidence>
<keyword evidence="4 9" id="KW-0926">Vacuole</keyword>
<keyword evidence="6 9" id="KW-1133">Transmembrane helix</keyword>
<evidence type="ECO:0000256" key="8">
    <source>
        <dbReference type="ARBA" id="ARBA00044464"/>
    </source>
</evidence>
<dbReference type="GO" id="GO:0030026">
    <property type="term" value="P:intracellular manganese ion homeostasis"/>
    <property type="evidence" value="ECO:0007669"/>
    <property type="project" value="InterPro"/>
</dbReference>
<organism evidence="11 12">
    <name type="scientific">Thalictrum thalictroides</name>
    <name type="common">Rue-anemone</name>
    <name type="synonym">Anemone thalictroides</name>
    <dbReference type="NCBI Taxonomy" id="46969"/>
    <lineage>
        <taxon>Eukaryota</taxon>
        <taxon>Viridiplantae</taxon>
        <taxon>Streptophyta</taxon>
        <taxon>Embryophyta</taxon>
        <taxon>Tracheophyta</taxon>
        <taxon>Spermatophyta</taxon>
        <taxon>Magnoliopsida</taxon>
        <taxon>Ranunculales</taxon>
        <taxon>Ranunculaceae</taxon>
        <taxon>Thalictroideae</taxon>
        <taxon>Thalictrum</taxon>
    </lineage>
</organism>
<protein>
    <recommendedName>
        <fullName evidence="9">Vacuolar iron transporter</fullName>
    </recommendedName>
</protein>
<evidence type="ECO:0000256" key="6">
    <source>
        <dbReference type="ARBA" id="ARBA00022989"/>
    </source>
</evidence>
<comment type="caution">
    <text evidence="11">The sequence shown here is derived from an EMBL/GenBank/DDBJ whole genome shotgun (WGS) entry which is preliminary data.</text>
</comment>
<comment type="subcellular location">
    <subcellularLocation>
        <location evidence="1 9">Vacuole membrane</location>
        <topology evidence="1 9">Multi-pass membrane protein</topology>
    </subcellularLocation>
</comment>
<dbReference type="Pfam" id="PF01988">
    <property type="entry name" value="VIT1"/>
    <property type="match status" value="1"/>
</dbReference>
<evidence type="ECO:0000313" key="12">
    <source>
        <dbReference type="Proteomes" id="UP000554482"/>
    </source>
</evidence>
<dbReference type="AlphaFoldDB" id="A0A7J6W093"/>
<evidence type="ECO:0000256" key="4">
    <source>
        <dbReference type="ARBA" id="ARBA00022554"/>
    </source>
</evidence>
<sequence>MASNTLEPYVEHKLTIQDDQGERLDRVQRGQWLRAAILGSNDGLLSTTSLMLGMAAAKEDKWAMMLAGIAAAIAGACSMAVGEYVSVATQRDIEEISDIRRNPGSFFPEQEKFKLQLIPSPVTKVQVSCIPASPTMTISAEAPNELPENAASMTPRRSSIASSPGKSPIMQGVSPRRTPLMKVISEETRQMVTDDRYEALPSPLKAGGASAVSFLCGAIIPLLSAMFINDHKIRIVALILVSSIALAMFGGIGAHLGGSPVRISAMRVLVGGWIAMGISYGLLKPFDKKTKEEQGEDTG</sequence>
<evidence type="ECO:0000256" key="2">
    <source>
        <dbReference type="ARBA" id="ARBA00007049"/>
    </source>
</evidence>
<dbReference type="GO" id="GO:0005381">
    <property type="term" value="F:iron ion transmembrane transporter activity"/>
    <property type="evidence" value="ECO:0007669"/>
    <property type="project" value="UniProtKB-UniRule"/>
</dbReference>
<dbReference type="GO" id="GO:0005774">
    <property type="term" value="C:vacuolar membrane"/>
    <property type="evidence" value="ECO:0007669"/>
    <property type="project" value="UniProtKB-SubCell"/>
</dbReference>
<dbReference type="GO" id="GO:0140315">
    <property type="term" value="F:iron ion sequestering activity"/>
    <property type="evidence" value="ECO:0007669"/>
    <property type="project" value="UniProtKB-UniRule"/>
</dbReference>
<comment type="similarity">
    <text evidence="2 9">Belongs to the CCC1 family.</text>
</comment>
<dbReference type="PANTHER" id="PTHR31851">
    <property type="entry name" value="FE(2+)/MN(2+) TRANSPORTER PCL1"/>
    <property type="match status" value="1"/>
</dbReference>
<keyword evidence="5 9" id="KW-0812">Transmembrane</keyword>
<dbReference type="EMBL" id="JABWDY010024701">
    <property type="protein sequence ID" value="KAF5190032.1"/>
    <property type="molecule type" value="Genomic_DNA"/>
</dbReference>
<proteinExistence type="inferred from homology"/>
<name>A0A7J6W093_THATH</name>
<comment type="catalytic activity">
    <reaction evidence="8">
        <text>Fe(2+)(in) = Fe(2+)(out)</text>
        <dbReference type="Rhea" id="RHEA:28486"/>
        <dbReference type="ChEBI" id="CHEBI:29033"/>
    </reaction>
    <physiologicalReaction direction="left-to-right" evidence="8">
        <dbReference type="Rhea" id="RHEA:28487"/>
    </physiologicalReaction>
</comment>
<dbReference type="GO" id="GO:0005384">
    <property type="term" value="F:manganese ion transmembrane transporter activity"/>
    <property type="evidence" value="ECO:0007669"/>
    <property type="project" value="InterPro"/>
</dbReference>
<evidence type="ECO:0000256" key="10">
    <source>
        <dbReference type="SAM" id="MobiDB-lite"/>
    </source>
</evidence>
<keyword evidence="9" id="KW-0813">Transport</keyword>
<keyword evidence="3" id="KW-0408">Iron</keyword>
<keyword evidence="7 9" id="KW-0472">Membrane</keyword>
<evidence type="ECO:0000313" key="11">
    <source>
        <dbReference type="EMBL" id="KAF5190032.1"/>
    </source>
</evidence>
<dbReference type="OrthoDB" id="73465at2759"/>
<feature type="compositionally biased region" description="Polar residues" evidence="10">
    <location>
        <begin position="155"/>
        <end position="165"/>
    </location>
</feature>
<evidence type="ECO:0000256" key="1">
    <source>
        <dbReference type="ARBA" id="ARBA00004128"/>
    </source>
</evidence>
<evidence type="ECO:0000256" key="3">
    <source>
        <dbReference type="ARBA" id="ARBA00022496"/>
    </source>
</evidence>
<comment type="function">
    <text evidence="9">Vacuolar Fe(2+) uptake transporter.</text>
</comment>
<keyword evidence="9" id="KW-0406">Ion transport</keyword>
<evidence type="ECO:0000256" key="5">
    <source>
        <dbReference type="ARBA" id="ARBA00022692"/>
    </source>
</evidence>
<evidence type="ECO:0000256" key="9">
    <source>
        <dbReference type="RuleBase" id="RU369115"/>
    </source>
</evidence>
<gene>
    <name evidence="11" type="ORF">FRX31_020380</name>
</gene>
<accession>A0A7J6W093</accession>
<reference evidence="11 12" key="1">
    <citation type="submission" date="2020-06" db="EMBL/GenBank/DDBJ databases">
        <title>Transcriptomic and genomic resources for Thalictrum thalictroides and T. hernandezii: Facilitating candidate gene discovery in an emerging model plant lineage.</title>
        <authorList>
            <person name="Arias T."/>
            <person name="Riano-Pachon D.M."/>
            <person name="Di Stilio V.S."/>
        </authorList>
    </citation>
    <scope>NUCLEOTIDE SEQUENCE [LARGE SCALE GENOMIC DNA]</scope>
    <source>
        <strain evidence="12">cv. WT478/WT964</strain>
        <tissue evidence="11">Leaves</tissue>
    </source>
</reference>
<feature type="transmembrane region" description="Helical" evidence="9">
    <location>
        <begin position="206"/>
        <end position="228"/>
    </location>
</feature>
<keyword evidence="12" id="KW-1185">Reference proteome</keyword>
<feature type="transmembrane region" description="Helical" evidence="9">
    <location>
        <begin position="235"/>
        <end position="257"/>
    </location>
</feature>
<feature type="transmembrane region" description="Helical" evidence="9">
    <location>
        <begin position="263"/>
        <end position="283"/>
    </location>
</feature>
<comment type="caution">
    <text evidence="9">Lacks conserved residue(s) required for the propagation of feature annotation.</text>
</comment>
<feature type="region of interest" description="Disordered" evidence="10">
    <location>
        <begin position="149"/>
        <end position="172"/>
    </location>
</feature>
<dbReference type="Proteomes" id="UP000554482">
    <property type="component" value="Unassembled WGS sequence"/>
</dbReference>